<name>A0A016U9H8_9BILA</name>
<evidence type="ECO:0000256" key="1">
    <source>
        <dbReference type="ARBA" id="ARBA00009199"/>
    </source>
</evidence>
<evidence type="ECO:0000259" key="5">
    <source>
        <dbReference type="Pfam" id="PF01425"/>
    </source>
</evidence>
<dbReference type="SUPFAM" id="SSF75304">
    <property type="entry name" value="Amidase signature (AS) enzymes"/>
    <property type="match status" value="1"/>
</dbReference>
<keyword evidence="4" id="KW-0472">Membrane</keyword>
<dbReference type="PIRSF" id="PIRSF001221">
    <property type="entry name" value="Amidase_fungi"/>
    <property type="match status" value="1"/>
</dbReference>
<evidence type="ECO:0000313" key="6">
    <source>
        <dbReference type="EMBL" id="EYC11546.1"/>
    </source>
</evidence>
<keyword evidence="7" id="KW-1185">Reference proteome</keyword>
<gene>
    <name evidence="6" type="primary">Acey_s0050.g1967</name>
    <name evidence="6" type="ORF">Y032_0050g1967</name>
</gene>
<keyword evidence="3" id="KW-0175">Coiled coil</keyword>
<dbReference type="InterPro" id="IPR036928">
    <property type="entry name" value="AS_sf"/>
</dbReference>
<dbReference type="OrthoDB" id="6428749at2759"/>
<dbReference type="InterPro" id="IPR023631">
    <property type="entry name" value="Amidase_dom"/>
</dbReference>
<evidence type="ECO:0000256" key="3">
    <source>
        <dbReference type="SAM" id="Coils"/>
    </source>
</evidence>
<dbReference type="PROSITE" id="PS00571">
    <property type="entry name" value="AMIDASES"/>
    <property type="match status" value="1"/>
</dbReference>
<dbReference type="Pfam" id="PF01425">
    <property type="entry name" value="Amidase"/>
    <property type="match status" value="1"/>
</dbReference>
<dbReference type="EMBL" id="JARK01001386">
    <property type="protein sequence ID" value="EYC11546.1"/>
    <property type="molecule type" value="Genomic_DNA"/>
</dbReference>
<dbReference type="GO" id="GO:0012505">
    <property type="term" value="C:endomembrane system"/>
    <property type="evidence" value="ECO:0007669"/>
    <property type="project" value="TreeGrafter"/>
</dbReference>
<dbReference type="AlphaFoldDB" id="A0A016U9H8"/>
<protein>
    <recommendedName>
        <fullName evidence="5">Amidase domain-containing protein</fullName>
    </recommendedName>
</protein>
<organism evidence="6 7">
    <name type="scientific">Ancylostoma ceylanicum</name>
    <dbReference type="NCBI Taxonomy" id="53326"/>
    <lineage>
        <taxon>Eukaryota</taxon>
        <taxon>Metazoa</taxon>
        <taxon>Ecdysozoa</taxon>
        <taxon>Nematoda</taxon>
        <taxon>Chromadorea</taxon>
        <taxon>Rhabditida</taxon>
        <taxon>Rhabditina</taxon>
        <taxon>Rhabditomorpha</taxon>
        <taxon>Strongyloidea</taxon>
        <taxon>Ancylostomatidae</taxon>
        <taxon>Ancylostomatinae</taxon>
        <taxon>Ancylostoma</taxon>
    </lineage>
</organism>
<feature type="active site" description="Charge relay system" evidence="2">
    <location>
        <position position="201"/>
    </location>
</feature>
<dbReference type="Proteomes" id="UP000024635">
    <property type="component" value="Unassembled WGS sequence"/>
</dbReference>
<reference evidence="7" key="1">
    <citation type="journal article" date="2015" name="Nat. Genet.">
        <title>The genome and transcriptome of the zoonotic hookworm Ancylostoma ceylanicum identify infection-specific gene families.</title>
        <authorList>
            <person name="Schwarz E.M."/>
            <person name="Hu Y."/>
            <person name="Antoshechkin I."/>
            <person name="Miller M.M."/>
            <person name="Sternberg P.W."/>
            <person name="Aroian R.V."/>
        </authorList>
    </citation>
    <scope>NUCLEOTIDE SEQUENCE</scope>
    <source>
        <strain evidence="7">HY135</strain>
    </source>
</reference>
<dbReference type="InterPro" id="IPR020556">
    <property type="entry name" value="Amidase_CS"/>
</dbReference>
<dbReference type="STRING" id="53326.A0A016U9H8"/>
<dbReference type="InterPro" id="IPR052739">
    <property type="entry name" value="FAAH2"/>
</dbReference>
<dbReference type="PANTHER" id="PTHR43372:SF4">
    <property type="entry name" value="FATTY-ACID AMIDE HYDROLASE 2"/>
    <property type="match status" value="1"/>
</dbReference>
<feature type="domain" description="Amidase" evidence="5">
    <location>
        <begin position="64"/>
        <end position="502"/>
    </location>
</feature>
<accession>A0A016U9H8</accession>
<dbReference type="Gene3D" id="3.90.1300.10">
    <property type="entry name" value="Amidase signature (AS) domain"/>
    <property type="match status" value="1"/>
</dbReference>
<feature type="coiled-coil region" evidence="3">
    <location>
        <begin position="404"/>
        <end position="431"/>
    </location>
</feature>
<proteinExistence type="inferred from homology"/>
<feature type="transmembrane region" description="Helical" evidence="4">
    <location>
        <begin position="7"/>
        <end position="29"/>
    </location>
</feature>
<evidence type="ECO:0000256" key="2">
    <source>
        <dbReference type="PIRSR" id="PIRSR001221-1"/>
    </source>
</evidence>
<evidence type="ECO:0000313" key="7">
    <source>
        <dbReference type="Proteomes" id="UP000024635"/>
    </source>
</evidence>
<dbReference type="PANTHER" id="PTHR43372">
    <property type="entry name" value="FATTY-ACID AMIDE HYDROLASE"/>
    <property type="match status" value="1"/>
</dbReference>
<sequence>MGTAEDVVYAISRVYLAIVHLVFLAINFFKKKQHVPAPHDDIVMMSATEAMKRIKNREITPTQLVSAYIHRIEQVNPMINAAVVTIFDEARKIAAEYDQRIADSSDHELAELIRRQPLFGIPFSCKDSLEVEGQIVTSGSWLRKDHRCTETAVAVKRMQDAGAILIAITNVPELCSWIESNNTVYGRSRNPYDLRRIVGGSSGGEGALLGAAGTPVGVGSDVGGSIRIPSFVNGIFGLMPTPGIVPLDGHVPAPLGYKTQMLRVGPMCRYVEDIPLLLEIMAGDKAPSLHLNSPIDIKKCRIFYMFGIRLPLIRTLTDVMRDTLVKAVSHFENKFDMEGICVDLPYVVNHPGFYSASLEGNIPMSEKVLSLKGDAGKMNGFSELQKVILGKSHHTLAMVMLVLFESAKTENKEANEKAIQIRDRLKRQIVELLGYNGVLFFPSWPCPAPFHNEPLFSLLDTSYTAIFNALALPVIQCPMGLDANGIPLGVQVVGAPGCDRLLIAVAKELSEAFGGWKPAWQ</sequence>
<comment type="similarity">
    <text evidence="1">Belongs to the amidase family.</text>
</comment>
<feature type="active site" description="Charge relay system" evidence="2">
    <location>
        <position position="126"/>
    </location>
</feature>
<evidence type="ECO:0000256" key="4">
    <source>
        <dbReference type="SAM" id="Phobius"/>
    </source>
</evidence>
<feature type="active site" description="Acyl-ester intermediate" evidence="2">
    <location>
        <position position="225"/>
    </location>
</feature>
<keyword evidence="4" id="KW-1133">Transmembrane helix</keyword>
<comment type="caution">
    <text evidence="6">The sequence shown here is derived from an EMBL/GenBank/DDBJ whole genome shotgun (WGS) entry which is preliminary data.</text>
</comment>
<keyword evidence="4" id="KW-0812">Transmembrane</keyword>